<dbReference type="InterPro" id="IPR003141">
    <property type="entry name" value="Pol/His_phosphatase_N"/>
</dbReference>
<feature type="domain" description="Polymerase/histidinol phosphatase N-terminal" evidence="1">
    <location>
        <begin position="5"/>
        <end position="70"/>
    </location>
</feature>
<dbReference type="InterPro" id="IPR052018">
    <property type="entry name" value="PHP_domain"/>
</dbReference>
<keyword evidence="3" id="KW-1185">Reference proteome</keyword>
<reference evidence="2" key="1">
    <citation type="journal article" date="2022" name="Cell">
        <title>Design, construction, and in vivo augmentation of a complex gut microbiome.</title>
        <authorList>
            <person name="Cheng A.G."/>
            <person name="Ho P.Y."/>
            <person name="Aranda-Diaz A."/>
            <person name="Jain S."/>
            <person name="Yu F.B."/>
            <person name="Meng X."/>
            <person name="Wang M."/>
            <person name="Iakiviak M."/>
            <person name="Nagashima K."/>
            <person name="Zhao A."/>
            <person name="Murugkar P."/>
            <person name="Patil A."/>
            <person name="Atabakhsh K."/>
            <person name="Weakley A."/>
            <person name="Yan J."/>
            <person name="Brumbaugh A.R."/>
            <person name="Higginbottom S."/>
            <person name="Dimas A."/>
            <person name="Shiver A.L."/>
            <person name="Deutschbauer A."/>
            <person name="Neff N."/>
            <person name="Sonnenburg J.L."/>
            <person name="Huang K.C."/>
            <person name="Fischbach M.A."/>
        </authorList>
    </citation>
    <scope>NUCLEOTIDE SEQUENCE</scope>
    <source>
        <strain evidence="2">DSM 19829</strain>
    </source>
</reference>
<dbReference type="PANTHER" id="PTHR42924">
    <property type="entry name" value="EXONUCLEASE"/>
    <property type="match status" value="1"/>
</dbReference>
<name>A0ABY5VII1_9FIRM</name>
<dbReference type="RefSeq" id="WP_028529195.1">
    <property type="nucleotide sequence ID" value="NZ_CABLBR010000020.1"/>
</dbReference>
<dbReference type="InterPro" id="IPR004013">
    <property type="entry name" value="PHP_dom"/>
</dbReference>
<accession>A0ABY5VII1</accession>
<sequence>MERLIDLHVHSDCSDGTLSPEELVIHAHEQRLYAIALTDHDTIAGIERAKKKAEEYGIELIPGIEFSTNYKGKDVHILGLGIDTANDHFAESLQQFLDSRDLRNEKMIRALNDHGVSISHEQMAEEYPGSVWTRAHFARFLAEHGYAKDIPDAFARYIGDDCPCFIPREKVTPFQAVRLIHEGGGFAVLAHPLLYHMNDADLDLLVKELKKSGLDAMEAIYSANRWMDESNMKRLARKYSLKITGGSDYHGAGKPGIEIGVGRGNLSIPYEIWEDLQGD</sequence>
<dbReference type="CDD" id="cd07438">
    <property type="entry name" value="PHP_HisPPase_AMP"/>
    <property type="match status" value="1"/>
</dbReference>
<proteinExistence type="predicted"/>
<dbReference type="Proteomes" id="UP001060164">
    <property type="component" value="Chromosome"/>
</dbReference>
<dbReference type="SUPFAM" id="SSF89550">
    <property type="entry name" value="PHP domain-like"/>
    <property type="match status" value="1"/>
</dbReference>
<gene>
    <name evidence="2" type="ORF">NQ502_02710</name>
</gene>
<evidence type="ECO:0000259" key="1">
    <source>
        <dbReference type="SMART" id="SM00481"/>
    </source>
</evidence>
<dbReference type="SMART" id="SM00481">
    <property type="entry name" value="POLIIIAc"/>
    <property type="match status" value="1"/>
</dbReference>
<dbReference type="EMBL" id="CP102290">
    <property type="protein sequence ID" value="UWP59989.1"/>
    <property type="molecule type" value="Genomic_DNA"/>
</dbReference>
<dbReference type="Gene3D" id="3.20.20.140">
    <property type="entry name" value="Metal-dependent hydrolases"/>
    <property type="match status" value="1"/>
</dbReference>
<organism evidence="2 3">
    <name type="scientific">Ruminococcus gauvreauii</name>
    <dbReference type="NCBI Taxonomy" id="438033"/>
    <lineage>
        <taxon>Bacteria</taxon>
        <taxon>Bacillati</taxon>
        <taxon>Bacillota</taxon>
        <taxon>Clostridia</taxon>
        <taxon>Eubacteriales</taxon>
        <taxon>Oscillospiraceae</taxon>
        <taxon>Ruminococcus</taxon>
    </lineage>
</organism>
<dbReference type="Pfam" id="PF02811">
    <property type="entry name" value="PHP"/>
    <property type="match status" value="1"/>
</dbReference>
<dbReference type="PANTHER" id="PTHR42924:SF3">
    <property type="entry name" value="POLYMERASE_HISTIDINOL PHOSPHATASE N-TERMINAL DOMAIN-CONTAINING PROTEIN"/>
    <property type="match status" value="1"/>
</dbReference>
<evidence type="ECO:0000313" key="3">
    <source>
        <dbReference type="Proteomes" id="UP001060164"/>
    </source>
</evidence>
<dbReference type="InterPro" id="IPR016195">
    <property type="entry name" value="Pol/histidinol_Pase-like"/>
</dbReference>
<protein>
    <submittedName>
        <fullName evidence="2">PHP domain-containing protein</fullName>
    </submittedName>
</protein>
<evidence type="ECO:0000313" key="2">
    <source>
        <dbReference type="EMBL" id="UWP59989.1"/>
    </source>
</evidence>
<dbReference type="Gene3D" id="1.10.150.650">
    <property type="match status" value="1"/>
</dbReference>